<accession>A0ABW4MTJ1</accession>
<feature type="transmembrane region" description="Helical" evidence="1">
    <location>
        <begin position="54"/>
        <end position="74"/>
    </location>
</feature>
<evidence type="ECO:0000256" key="1">
    <source>
        <dbReference type="SAM" id="Phobius"/>
    </source>
</evidence>
<dbReference type="Proteomes" id="UP001597227">
    <property type="component" value="Unassembled WGS sequence"/>
</dbReference>
<keyword evidence="1" id="KW-1133">Transmembrane helix</keyword>
<proteinExistence type="predicted"/>
<protein>
    <submittedName>
        <fullName evidence="2">Uncharacterized protein</fullName>
    </submittedName>
</protein>
<gene>
    <name evidence="2" type="ORF">ACFSFW_19405</name>
</gene>
<evidence type="ECO:0000313" key="3">
    <source>
        <dbReference type="Proteomes" id="UP001597227"/>
    </source>
</evidence>
<keyword evidence="3" id="KW-1185">Reference proteome</keyword>
<reference evidence="3" key="1">
    <citation type="journal article" date="2019" name="Int. J. Syst. Evol. Microbiol.">
        <title>The Global Catalogue of Microorganisms (GCM) 10K type strain sequencing project: providing services to taxonomists for standard genome sequencing and annotation.</title>
        <authorList>
            <consortium name="The Broad Institute Genomics Platform"/>
            <consortium name="The Broad Institute Genome Sequencing Center for Infectious Disease"/>
            <person name="Wu L."/>
            <person name="Ma J."/>
        </authorList>
    </citation>
    <scope>NUCLEOTIDE SEQUENCE [LARGE SCALE GENOMIC DNA]</scope>
    <source>
        <strain evidence="3">CCUG 15531</strain>
    </source>
</reference>
<keyword evidence="1" id="KW-0812">Transmembrane</keyword>
<comment type="caution">
    <text evidence="2">The sequence shown here is derived from an EMBL/GenBank/DDBJ whole genome shotgun (WGS) entry which is preliminary data.</text>
</comment>
<feature type="transmembrane region" description="Helical" evidence="1">
    <location>
        <begin position="24"/>
        <end position="42"/>
    </location>
</feature>
<keyword evidence="1" id="KW-0472">Membrane</keyword>
<feature type="transmembrane region" description="Helical" evidence="1">
    <location>
        <begin position="81"/>
        <end position="101"/>
    </location>
</feature>
<name>A0ABW4MTJ1_9BACI</name>
<dbReference type="EMBL" id="JBHUEK010000028">
    <property type="protein sequence ID" value="MFD1780823.1"/>
    <property type="molecule type" value="Genomic_DNA"/>
</dbReference>
<dbReference type="RefSeq" id="WP_388040644.1">
    <property type="nucleotide sequence ID" value="NZ_JBHUEK010000028.1"/>
</dbReference>
<organism evidence="2 3">
    <name type="scientific">Fredinandcohnia salidurans</name>
    <dbReference type="NCBI Taxonomy" id="2595041"/>
    <lineage>
        <taxon>Bacteria</taxon>
        <taxon>Bacillati</taxon>
        <taxon>Bacillota</taxon>
        <taxon>Bacilli</taxon>
        <taxon>Bacillales</taxon>
        <taxon>Bacillaceae</taxon>
        <taxon>Fredinandcohnia</taxon>
    </lineage>
</organism>
<sequence length="107" mass="11908">METNVQTSQNVEIATSKEISMRKLLNIIGIFIFSGLALTNITSPLPSSDYTKEFLLFIGGIAIIYYLLVNTYFLGQIGRKIVFTILILLGCFSVFMAFYLATNSVAH</sequence>
<evidence type="ECO:0000313" key="2">
    <source>
        <dbReference type="EMBL" id="MFD1780823.1"/>
    </source>
</evidence>